<evidence type="ECO:0000313" key="2">
    <source>
        <dbReference type="EMBL" id="KAK2646012.1"/>
    </source>
</evidence>
<dbReference type="EMBL" id="JANJYI010000006">
    <property type="protein sequence ID" value="KAK2646012.1"/>
    <property type="molecule type" value="Genomic_DNA"/>
</dbReference>
<organism evidence="2 3">
    <name type="scientific">Dipteronia dyeriana</name>
    <dbReference type="NCBI Taxonomy" id="168575"/>
    <lineage>
        <taxon>Eukaryota</taxon>
        <taxon>Viridiplantae</taxon>
        <taxon>Streptophyta</taxon>
        <taxon>Embryophyta</taxon>
        <taxon>Tracheophyta</taxon>
        <taxon>Spermatophyta</taxon>
        <taxon>Magnoliopsida</taxon>
        <taxon>eudicotyledons</taxon>
        <taxon>Gunneridae</taxon>
        <taxon>Pentapetalae</taxon>
        <taxon>rosids</taxon>
        <taxon>malvids</taxon>
        <taxon>Sapindales</taxon>
        <taxon>Sapindaceae</taxon>
        <taxon>Hippocastanoideae</taxon>
        <taxon>Acereae</taxon>
        <taxon>Dipteronia</taxon>
    </lineage>
</organism>
<sequence>MVIVRGVAVQINEDIINGHFGITPISQDTLPLTYRSFGGSQVELAGILRGNGDNRWDRKHLLKHIELSKDLAILNMFISESLEPVLHISSILVKKVEFLACLLTPASVDIERIIKAEIYNVGDIDIKRKKSRPIPFPCLITKICKDARVPKVVGESQTVQTHIEQKIDTLSQQFYDFKVDQEDEIEDTRMNNADIRQQLGLWTYQRRERCRRPQPPPHSSSDDLGFSATDYMSDYMSVEDLEKGWKGNDPMYKD</sequence>
<protein>
    <recommendedName>
        <fullName evidence="1">Putative plant transposon protein domain-containing protein</fullName>
    </recommendedName>
</protein>
<reference evidence="2" key="1">
    <citation type="journal article" date="2023" name="Plant J.">
        <title>Genome sequences and population genomics provide insights into the demographic history, inbreeding, and mutation load of two 'living fossil' tree species of Dipteronia.</title>
        <authorList>
            <person name="Feng Y."/>
            <person name="Comes H.P."/>
            <person name="Chen J."/>
            <person name="Zhu S."/>
            <person name="Lu R."/>
            <person name="Zhang X."/>
            <person name="Li P."/>
            <person name="Qiu J."/>
            <person name="Olsen K.M."/>
            <person name="Qiu Y."/>
        </authorList>
    </citation>
    <scope>NUCLEOTIDE SEQUENCE</scope>
    <source>
        <strain evidence="2">KIB01</strain>
    </source>
</reference>
<comment type="caution">
    <text evidence="2">The sequence shown here is derived from an EMBL/GenBank/DDBJ whole genome shotgun (WGS) entry which is preliminary data.</text>
</comment>
<name>A0AAD9U1C4_9ROSI</name>
<dbReference type="AlphaFoldDB" id="A0AAD9U1C4"/>
<dbReference type="Proteomes" id="UP001280121">
    <property type="component" value="Unassembled WGS sequence"/>
</dbReference>
<keyword evidence="3" id="KW-1185">Reference proteome</keyword>
<evidence type="ECO:0000313" key="3">
    <source>
        <dbReference type="Proteomes" id="UP001280121"/>
    </source>
</evidence>
<dbReference type="Pfam" id="PF20167">
    <property type="entry name" value="Transposase_32"/>
    <property type="match status" value="1"/>
</dbReference>
<dbReference type="InterPro" id="IPR046796">
    <property type="entry name" value="Transposase_32_dom"/>
</dbReference>
<evidence type="ECO:0000259" key="1">
    <source>
        <dbReference type="Pfam" id="PF20167"/>
    </source>
</evidence>
<proteinExistence type="predicted"/>
<gene>
    <name evidence="2" type="ORF">Ddye_021207</name>
</gene>
<accession>A0AAD9U1C4</accession>
<feature type="domain" description="Putative plant transposon protein" evidence="1">
    <location>
        <begin position="2"/>
        <end position="150"/>
    </location>
</feature>